<keyword evidence="4" id="KW-1185">Reference proteome</keyword>
<organism evidence="3 4">
    <name type="scientific">Streptomyces griseoloalbus</name>
    <dbReference type="NCBI Taxonomy" id="67303"/>
    <lineage>
        <taxon>Bacteria</taxon>
        <taxon>Bacillati</taxon>
        <taxon>Actinomycetota</taxon>
        <taxon>Actinomycetes</taxon>
        <taxon>Kitasatosporales</taxon>
        <taxon>Streptomycetaceae</taxon>
        <taxon>Streptomyces</taxon>
    </lineage>
</organism>
<feature type="region of interest" description="Disordered" evidence="1">
    <location>
        <begin position="1"/>
        <end position="82"/>
    </location>
</feature>
<evidence type="ECO:0000259" key="2">
    <source>
        <dbReference type="PROSITE" id="PS50943"/>
    </source>
</evidence>
<name>A0ABV3E5J4_9ACTN</name>
<dbReference type="RefSeq" id="WP_359980529.1">
    <property type="nucleotide sequence ID" value="NZ_JBEZLS010000010.1"/>
</dbReference>
<dbReference type="SUPFAM" id="SSF47413">
    <property type="entry name" value="lambda repressor-like DNA-binding domains"/>
    <property type="match status" value="1"/>
</dbReference>
<evidence type="ECO:0000256" key="1">
    <source>
        <dbReference type="SAM" id="MobiDB-lite"/>
    </source>
</evidence>
<feature type="region of interest" description="Disordered" evidence="1">
    <location>
        <begin position="389"/>
        <end position="435"/>
    </location>
</feature>
<sequence>MSDTCEFCGSPLRSGPGKGRPRKYCGDSCRQAAHRRRLSTGPAAQSSTKLPSQPEPAAEQLSPAPLSAPTARAGGHGPGAGDELLAEIARDIQDGARDLARLLPALDGEEPLRRIIQLHEQLDVLTAAAVGRARYRRVTWATVSSILRISEDTARHRYTDRYILRRLARFNHSEKAPASLAGLFATPAGGAREASVTGDTGGEPGEPAGDRGESPDQQSAPVESSRAAYNRLAPILSMLIRTAQTTNKEISSRIGCSASYLSRILSGERVPTWELTRRFAQACGADPEVLRTVWESEKLRYKTGAPASSPDTAAMTAAEHLRAAIHTLHLRAGRPAPSAIAVASRWVLTTGTVASLLEATVLPPRDVLHTFVQLLGGNTEHFSQLLDNAHQEAERDTALRQPPTPAAALPSPTTVGEKHTAPQPAPKPIRPTGPDAVMRTFSKVLTEGHTVEDGRARLLHKLAKKTPAQDSHRRRRRATLTEALRQRTLPPTAFTPLGGV</sequence>
<feature type="compositionally biased region" description="Basic and acidic residues" evidence="1">
    <location>
        <begin position="389"/>
        <end position="398"/>
    </location>
</feature>
<evidence type="ECO:0000313" key="3">
    <source>
        <dbReference type="EMBL" id="MEU9352391.1"/>
    </source>
</evidence>
<dbReference type="SMART" id="SM00530">
    <property type="entry name" value="HTH_XRE"/>
    <property type="match status" value="1"/>
</dbReference>
<dbReference type="Proteomes" id="UP001551582">
    <property type="component" value="Unassembled WGS sequence"/>
</dbReference>
<dbReference type="Gene3D" id="1.10.260.40">
    <property type="entry name" value="lambda repressor-like DNA-binding domains"/>
    <property type="match status" value="1"/>
</dbReference>
<comment type="caution">
    <text evidence="3">The sequence shown here is derived from an EMBL/GenBank/DDBJ whole genome shotgun (WGS) entry which is preliminary data.</text>
</comment>
<proteinExistence type="predicted"/>
<reference evidence="3 4" key="1">
    <citation type="submission" date="2024-06" db="EMBL/GenBank/DDBJ databases">
        <title>The Natural Products Discovery Center: Release of the First 8490 Sequenced Strains for Exploring Actinobacteria Biosynthetic Diversity.</title>
        <authorList>
            <person name="Kalkreuter E."/>
            <person name="Kautsar S.A."/>
            <person name="Yang D."/>
            <person name="Bader C.D."/>
            <person name="Teijaro C.N."/>
            <person name="Fluegel L."/>
            <person name="Davis C.M."/>
            <person name="Simpson J.R."/>
            <person name="Lauterbach L."/>
            <person name="Steele A.D."/>
            <person name="Gui C."/>
            <person name="Meng S."/>
            <person name="Li G."/>
            <person name="Viehrig K."/>
            <person name="Ye F."/>
            <person name="Su P."/>
            <person name="Kiefer A.F."/>
            <person name="Nichols A."/>
            <person name="Cepeda A.J."/>
            <person name="Yan W."/>
            <person name="Fan B."/>
            <person name="Jiang Y."/>
            <person name="Adhikari A."/>
            <person name="Zheng C.-J."/>
            <person name="Schuster L."/>
            <person name="Cowan T.M."/>
            <person name="Smanski M.J."/>
            <person name="Chevrette M.G."/>
            <person name="De Carvalho L.P.S."/>
            <person name="Shen B."/>
        </authorList>
    </citation>
    <scope>NUCLEOTIDE SEQUENCE [LARGE SCALE GENOMIC DNA]</scope>
    <source>
        <strain evidence="3 4">NPDC048274</strain>
    </source>
</reference>
<protein>
    <submittedName>
        <fullName evidence="3">Helix-turn-helix transcriptional regulator</fullName>
    </submittedName>
</protein>
<feature type="domain" description="HTH cro/C1-type" evidence="2">
    <location>
        <begin position="248"/>
        <end position="290"/>
    </location>
</feature>
<gene>
    <name evidence="3" type="ORF">AB0D65_15555</name>
</gene>
<evidence type="ECO:0000313" key="4">
    <source>
        <dbReference type="Proteomes" id="UP001551582"/>
    </source>
</evidence>
<dbReference type="InterPro" id="IPR001387">
    <property type="entry name" value="Cro/C1-type_HTH"/>
</dbReference>
<feature type="compositionally biased region" description="Polar residues" evidence="1">
    <location>
        <begin position="42"/>
        <end position="51"/>
    </location>
</feature>
<accession>A0ABV3E5J4</accession>
<dbReference type="CDD" id="cd00093">
    <property type="entry name" value="HTH_XRE"/>
    <property type="match status" value="1"/>
</dbReference>
<dbReference type="EMBL" id="JBEZLS010000010">
    <property type="protein sequence ID" value="MEU9352391.1"/>
    <property type="molecule type" value="Genomic_DNA"/>
</dbReference>
<dbReference type="InterPro" id="IPR010982">
    <property type="entry name" value="Lambda_DNA-bd_dom_sf"/>
</dbReference>
<dbReference type="Pfam" id="PF13560">
    <property type="entry name" value="HTH_31"/>
    <property type="match status" value="1"/>
</dbReference>
<dbReference type="PROSITE" id="PS50943">
    <property type="entry name" value="HTH_CROC1"/>
    <property type="match status" value="1"/>
</dbReference>
<feature type="region of interest" description="Disordered" evidence="1">
    <location>
        <begin position="191"/>
        <end position="225"/>
    </location>
</feature>